<dbReference type="GeneID" id="72529826"/>
<dbReference type="AlphaFoldDB" id="A0AAQ3BZI9"/>
<evidence type="ECO:0000313" key="3">
    <source>
        <dbReference type="Proteomes" id="UP001223683"/>
    </source>
</evidence>
<dbReference type="Proteomes" id="UP001223683">
    <property type="component" value="Chromosome"/>
</dbReference>
<accession>A0AAQ3BZI9</accession>
<gene>
    <name evidence="2" type="ORF">PWJ79_14655</name>
</gene>
<evidence type="ECO:0000313" key="2">
    <source>
        <dbReference type="EMBL" id="WDU90639.1"/>
    </source>
</evidence>
<feature type="region of interest" description="Disordered" evidence="1">
    <location>
        <begin position="83"/>
        <end position="125"/>
    </location>
</feature>
<name>A0AAQ3BZI9_EDWPI</name>
<sequence>MGKPLMGSYRAAIVDTVHPQGLMMARVQLQGLWDGVDVSSCPWAEYALPVGGGFVPGKKGDLVWVDFPYGGDSRRPRITCAAQDAPGGKPNLPPEAWGGPGAYQPKRTEGQPPAPPITPTEDNVSNRNGLLERRTAGGGWSVTHTASGTEISFNDSGQILISGAKEIHIEGTNDVTIKTAKSMKLEALESFGIKAGQEINIEAGGEFKLKCAGVDVKC</sequence>
<reference evidence="2" key="1">
    <citation type="submission" date="2022-10" db="EMBL/GenBank/DDBJ databases">
        <title>Complete genome of Ep21-8.</title>
        <authorList>
            <person name="Kang Y.-R."/>
            <person name="Kim D.-H."/>
        </authorList>
    </citation>
    <scope>NUCLEOTIDE SEQUENCE</scope>
    <source>
        <strain evidence="2">Ep21-8</strain>
    </source>
</reference>
<protein>
    <submittedName>
        <fullName evidence="2">Baseplate protein</fullName>
    </submittedName>
</protein>
<evidence type="ECO:0000256" key="1">
    <source>
        <dbReference type="SAM" id="MobiDB-lite"/>
    </source>
</evidence>
<proteinExistence type="predicted"/>
<organism evidence="2 3">
    <name type="scientific">Edwardsiella piscicida</name>
    <dbReference type="NCBI Taxonomy" id="1263550"/>
    <lineage>
        <taxon>Bacteria</taxon>
        <taxon>Pseudomonadati</taxon>
        <taxon>Pseudomonadota</taxon>
        <taxon>Gammaproteobacteria</taxon>
        <taxon>Enterobacterales</taxon>
        <taxon>Hafniaceae</taxon>
        <taxon>Edwardsiella</taxon>
    </lineage>
</organism>
<dbReference type="EMBL" id="CP118390">
    <property type="protein sequence ID" value="WDU90639.1"/>
    <property type="molecule type" value="Genomic_DNA"/>
</dbReference>
<dbReference type="RefSeq" id="WP_041692544.1">
    <property type="nucleotide sequence ID" value="NC_013508.1"/>
</dbReference>